<dbReference type="InterPro" id="IPR011006">
    <property type="entry name" value="CheY-like_superfamily"/>
</dbReference>
<dbReference type="AlphaFoldDB" id="A0A2H0LWX7"/>
<evidence type="ECO:0000256" key="5">
    <source>
        <dbReference type="ARBA" id="ARBA00023163"/>
    </source>
</evidence>
<dbReference type="EMBL" id="PCWA01000082">
    <property type="protein sequence ID" value="PIQ88929.1"/>
    <property type="molecule type" value="Genomic_DNA"/>
</dbReference>
<dbReference type="GO" id="GO:0006355">
    <property type="term" value="P:regulation of DNA-templated transcription"/>
    <property type="evidence" value="ECO:0007669"/>
    <property type="project" value="TreeGrafter"/>
</dbReference>
<sequence>MHQARILIVDDDPDIRDVLNITLSAEGYEVIEACDGEEGLKLINEKPPSLIILDYMMPKMDGRALCRKIKEDILLAHLPVLMLTGKGEVTDKIGGIEAGADDYIVKPFEPQELLARIKMILRRSERDLEANPLTRLPGNIAIINELQNRIDSKKPFAVCYLDLNKFKAYNDKYGFEHGDNIIKETARIIITTVKEEGNKFDFIGHIGGDDFVLVTTPEISDKIVKTIIAEFDKKAPEFYNERDRDAGFIVAPDRKGKEKRIPLISISVGIVTNTSRKLTHVAQVSQIGAELKSYAKKNEGSSYVKD</sequence>
<organism evidence="9 10">
    <name type="scientific">Candidatus Ghiorseimicrobium undicola</name>
    <dbReference type="NCBI Taxonomy" id="1974746"/>
    <lineage>
        <taxon>Bacteria</taxon>
        <taxon>Pseudomonadati</taxon>
        <taxon>Candidatus Omnitrophota</taxon>
        <taxon>Candidatus Ghiorseimicrobium</taxon>
    </lineage>
</organism>
<dbReference type="Gene3D" id="6.10.250.690">
    <property type="match status" value="1"/>
</dbReference>
<comment type="caution">
    <text evidence="9">The sequence shown here is derived from an EMBL/GenBank/DDBJ whole genome shotgun (WGS) entry which is preliminary data.</text>
</comment>
<dbReference type="CDD" id="cd01949">
    <property type="entry name" value="GGDEF"/>
    <property type="match status" value="1"/>
</dbReference>
<keyword evidence="2" id="KW-0902">Two-component regulatory system</keyword>
<dbReference type="PROSITE" id="PS50110">
    <property type="entry name" value="RESPONSE_REGULATORY"/>
    <property type="match status" value="1"/>
</dbReference>
<dbReference type="Gene3D" id="3.40.50.2300">
    <property type="match status" value="1"/>
</dbReference>
<dbReference type="InterPro" id="IPR039420">
    <property type="entry name" value="WalR-like"/>
</dbReference>
<dbReference type="GO" id="GO:0000976">
    <property type="term" value="F:transcription cis-regulatory region binding"/>
    <property type="evidence" value="ECO:0007669"/>
    <property type="project" value="TreeGrafter"/>
</dbReference>
<evidence type="ECO:0000256" key="3">
    <source>
        <dbReference type="ARBA" id="ARBA00023015"/>
    </source>
</evidence>
<protein>
    <submittedName>
        <fullName evidence="9">Diguanylate cyclase response regulator</fullName>
    </submittedName>
</protein>
<dbReference type="SMART" id="SM00448">
    <property type="entry name" value="REC"/>
    <property type="match status" value="1"/>
</dbReference>
<reference evidence="9 10" key="1">
    <citation type="submission" date="2017-09" db="EMBL/GenBank/DDBJ databases">
        <title>Depth-based differentiation of microbial function through sediment-hosted aquifers and enrichment of novel symbionts in the deep terrestrial subsurface.</title>
        <authorList>
            <person name="Probst A.J."/>
            <person name="Ladd B."/>
            <person name="Jarett J.K."/>
            <person name="Geller-Mcgrath D.E."/>
            <person name="Sieber C.M."/>
            <person name="Emerson J.B."/>
            <person name="Anantharaman K."/>
            <person name="Thomas B.C."/>
            <person name="Malmstrom R."/>
            <person name="Stieglmeier M."/>
            <person name="Klingl A."/>
            <person name="Woyke T."/>
            <person name="Ryan C.M."/>
            <person name="Banfield J.F."/>
        </authorList>
    </citation>
    <scope>NUCLEOTIDE SEQUENCE [LARGE SCALE GENOMIC DNA]</scope>
    <source>
        <strain evidence="9">CG11_big_fil_rev_8_21_14_0_20_42_13</strain>
    </source>
</reference>
<keyword evidence="3" id="KW-0805">Transcription regulation</keyword>
<evidence type="ECO:0000259" key="7">
    <source>
        <dbReference type="PROSITE" id="PS50110"/>
    </source>
</evidence>
<feature type="domain" description="Response regulatory" evidence="7">
    <location>
        <begin position="5"/>
        <end position="121"/>
    </location>
</feature>
<dbReference type="InterPro" id="IPR029787">
    <property type="entry name" value="Nucleotide_cyclase"/>
</dbReference>
<dbReference type="SUPFAM" id="SSF55073">
    <property type="entry name" value="Nucleotide cyclase"/>
    <property type="match status" value="1"/>
</dbReference>
<dbReference type="PROSITE" id="PS50887">
    <property type="entry name" value="GGDEF"/>
    <property type="match status" value="1"/>
</dbReference>
<evidence type="ECO:0000256" key="4">
    <source>
        <dbReference type="ARBA" id="ARBA00023125"/>
    </source>
</evidence>
<dbReference type="PANTHER" id="PTHR48111:SF1">
    <property type="entry name" value="TWO-COMPONENT RESPONSE REGULATOR ORR33"/>
    <property type="match status" value="1"/>
</dbReference>
<dbReference type="SMART" id="SM00267">
    <property type="entry name" value="GGDEF"/>
    <property type="match status" value="1"/>
</dbReference>
<accession>A0A2H0LWX7</accession>
<evidence type="ECO:0000259" key="8">
    <source>
        <dbReference type="PROSITE" id="PS50887"/>
    </source>
</evidence>
<dbReference type="InterPro" id="IPR000160">
    <property type="entry name" value="GGDEF_dom"/>
</dbReference>
<dbReference type="Proteomes" id="UP000229641">
    <property type="component" value="Unassembled WGS sequence"/>
</dbReference>
<keyword evidence="1 6" id="KW-0597">Phosphoprotein</keyword>
<feature type="domain" description="GGDEF" evidence="8">
    <location>
        <begin position="154"/>
        <end position="306"/>
    </location>
</feature>
<evidence type="ECO:0000256" key="2">
    <source>
        <dbReference type="ARBA" id="ARBA00023012"/>
    </source>
</evidence>
<dbReference type="InterPro" id="IPR043128">
    <property type="entry name" value="Rev_trsase/Diguanyl_cyclase"/>
</dbReference>
<keyword evidence="5" id="KW-0804">Transcription</keyword>
<evidence type="ECO:0000313" key="9">
    <source>
        <dbReference type="EMBL" id="PIQ88929.1"/>
    </source>
</evidence>
<evidence type="ECO:0000313" key="10">
    <source>
        <dbReference type="Proteomes" id="UP000229641"/>
    </source>
</evidence>
<dbReference type="GO" id="GO:0005829">
    <property type="term" value="C:cytosol"/>
    <property type="evidence" value="ECO:0007669"/>
    <property type="project" value="TreeGrafter"/>
</dbReference>
<dbReference type="GO" id="GO:0000156">
    <property type="term" value="F:phosphorelay response regulator activity"/>
    <property type="evidence" value="ECO:0007669"/>
    <property type="project" value="TreeGrafter"/>
</dbReference>
<gene>
    <name evidence="9" type="ORF">COV72_05655</name>
</gene>
<dbReference type="PANTHER" id="PTHR48111">
    <property type="entry name" value="REGULATOR OF RPOS"/>
    <property type="match status" value="1"/>
</dbReference>
<dbReference type="FunFam" id="3.40.50.2300:FF:000001">
    <property type="entry name" value="DNA-binding response regulator PhoB"/>
    <property type="match status" value="1"/>
</dbReference>
<dbReference type="Pfam" id="PF00072">
    <property type="entry name" value="Response_reg"/>
    <property type="match status" value="1"/>
</dbReference>
<dbReference type="Gene3D" id="3.30.70.270">
    <property type="match status" value="1"/>
</dbReference>
<dbReference type="GO" id="GO:0032993">
    <property type="term" value="C:protein-DNA complex"/>
    <property type="evidence" value="ECO:0007669"/>
    <property type="project" value="TreeGrafter"/>
</dbReference>
<dbReference type="Pfam" id="PF00990">
    <property type="entry name" value="GGDEF"/>
    <property type="match status" value="1"/>
</dbReference>
<dbReference type="InterPro" id="IPR001789">
    <property type="entry name" value="Sig_transdc_resp-reg_receiver"/>
</dbReference>
<keyword evidence="4" id="KW-0238">DNA-binding</keyword>
<feature type="modified residue" description="4-aspartylphosphate" evidence="6">
    <location>
        <position position="54"/>
    </location>
</feature>
<feature type="non-terminal residue" evidence="9">
    <location>
        <position position="306"/>
    </location>
</feature>
<proteinExistence type="predicted"/>
<evidence type="ECO:0000256" key="6">
    <source>
        <dbReference type="PROSITE-ProRule" id="PRU00169"/>
    </source>
</evidence>
<dbReference type="SUPFAM" id="SSF52172">
    <property type="entry name" value="CheY-like"/>
    <property type="match status" value="1"/>
</dbReference>
<dbReference type="NCBIfam" id="TIGR00254">
    <property type="entry name" value="GGDEF"/>
    <property type="match status" value="1"/>
</dbReference>
<name>A0A2H0LWX7_9BACT</name>
<evidence type="ECO:0000256" key="1">
    <source>
        <dbReference type="ARBA" id="ARBA00022553"/>
    </source>
</evidence>